<keyword evidence="2" id="KW-1185">Reference proteome</keyword>
<accession>A0ABY4YG53</accession>
<sequence>MTLARAQRLAGVTLDNADLTQLITLVQTAPWIAKVGPAKKLKPGELTRGLMHIPQGEAQTALRGVVRLVADLPRDSTPVVVWQDRGSELEIDTAATSLSCRVGVVTVGVAVSCDQLSEQAVIEVPLGVGTAERPTGLVMSALTHLAGPSVVVDRWADAITAFAWECVVETARRLCELAGADAGGRPLTPGAIGAESKALIIQPMSPHRAR</sequence>
<dbReference type="EMBL" id="CP099490">
    <property type="protein sequence ID" value="USQ75525.1"/>
    <property type="molecule type" value="Genomic_DNA"/>
</dbReference>
<dbReference type="RefSeq" id="WP_252619951.1">
    <property type="nucleotide sequence ID" value="NZ_CP099490.1"/>
</dbReference>
<protein>
    <submittedName>
        <fullName evidence="1">Uncharacterized protein</fullName>
    </submittedName>
</protein>
<gene>
    <name evidence="1" type="ORF">NF557_13010</name>
</gene>
<dbReference type="Proteomes" id="UP001056535">
    <property type="component" value="Chromosome"/>
</dbReference>
<evidence type="ECO:0000313" key="1">
    <source>
        <dbReference type="EMBL" id="USQ75525.1"/>
    </source>
</evidence>
<proteinExistence type="predicted"/>
<evidence type="ECO:0000313" key="2">
    <source>
        <dbReference type="Proteomes" id="UP001056535"/>
    </source>
</evidence>
<organism evidence="1 2">
    <name type="scientific">Ornithinimicrobium cryptoxanthini</name>
    <dbReference type="NCBI Taxonomy" id="2934161"/>
    <lineage>
        <taxon>Bacteria</taxon>
        <taxon>Bacillati</taxon>
        <taxon>Actinomycetota</taxon>
        <taxon>Actinomycetes</taxon>
        <taxon>Micrococcales</taxon>
        <taxon>Ornithinimicrobiaceae</taxon>
        <taxon>Ornithinimicrobium</taxon>
    </lineage>
</organism>
<name>A0ABY4YG53_9MICO</name>
<reference evidence="1" key="1">
    <citation type="submission" date="2022-06" db="EMBL/GenBank/DDBJ databases">
        <title>Ornithinimicrobium JY.X270.</title>
        <authorList>
            <person name="Huang Y."/>
        </authorList>
    </citation>
    <scope>NUCLEOTIDE SEQUENCE</scope>
    <source>
        <strain evidence="1">JY.X270</strain>
    </source>
</reference>